<feature type="non-terminal residue" evidence="2">
    <location>
        <position position="1"/>
    </location>
</feature>
<feature type="non-terminal residue" evidence="2">
    <location>
        <position position="69"/>
    </location>
</feature>
<dbReference type="GO" id="GO:0016740">
    <property type="term" value="F:transferase activity"/>
    <property type="evidence" value="ECO:0007669"/>
    <property type="project" value="UniProtKB-KW"/>
</dbReference>
<organism evidence="2">
    <name type="scientific">uncultured Rubrobacteraceae bacterium</name>
    <dbReference type="NCBI Taxonomy" id="349277"/>
    <lineage>
        <taxon>Bacteria</taxon>
        <taxon>Bacillati</taxon>
        <taxon>Actinomycetota</taxon>
        <taxon>Rubrobacteria</taxon>
        <taxon>Rubrobacterales</taxon>
        <taxon>Rubrobacteraceae</taxon>
        <taxon>environmental samples</taxon>
    </lineage>
</organism>
<reference evidence="2" key="1">
    <citation type="submission" date="2020-02" db="EMBL/GenBank/DDBJ databases">
        <authorList>
            <person name="Meier V. D."/>
        </authorList>
    </citation>
    <scope>NUCLEOTIDE SEQUENCE</scope>
    <source>
        <strain evidence="2">AVDCRST_MAG03</strain>
    </source>
</reference>
<feature type="region of interest" description="Disordered" evidence="1">
    <location>
        <begin position="1"/>
        <end position="69"/>
    </location>
</feature>
<feature type="compositionally biased region" description="Basic and acidic residues" evidence="1">
    <location>
        <begin position="1"/>
        <end position="21"/>
    </location>
</feature>
<dbReference type="EMBL" id="CADCUT010000176">
    <property type="protein sequence ID" value="CAA9426626.1"/>
    <property type="molecule type" value="Genomic_DNA"/>
</dbReference>
<sequence length="69" mass="7685">QEGRPDGHRGQEHRDQPDTRRCGRRHHAQGPDGPGATEAAGGQAHLGRQLSRQPQVRRADRRDLHGARL</sequence>
<gene>
    <name evidence="2" type="ORF">AVDCRST_MAG03-2935</name>
</gene>
<proteinExistence type="predicted"/>
<keyword evidence="2" id="KW-0808">Transferase</keyword>
<dbReference type="AlphaFoldDB" id="A0A6J4Q2Z5"/>
<evidence type="ECO:0000256" key="1">
    <source>
        <dbReference type="SAM" id="MobiDB-lite"/>
    </source>
</evidence>
<accession>A0A6J4Q2Z5</accession>
<feature type="compositionally biased region" description="Basic and acidic residues" evidence="1">
    <location>
        <begin position="57"/>
        <end position="69"/>
    </location>
</feature>
<name>A0A6J4Q2Z5_9ACTN</name>
<protein>
    <submittedName>
        <fullName evidence="2">PTS system, mannitol-specific IIC component / PTS system, mannitol-specific IIB component / PTS system, mannitol-specific IIA component</fullName>
        <ecNumber evidence="2">2.7.1.197</ecNumber>
    </submittedName>
</protein>
<dbReference type="EC" id="2.7.1.197" evidence="2"/>
<evidence type="ECO:0000313" key="2">
    <source>
        <dbReference type="EMBL" id="CAA9426626.1"/>
    </source>
</evidence>